<feature type="region of interest" description="Disordered" evidence="1">
    <location>
        <begin position="1"/>
        <end position="33"/>
    </location>
</feature>
<gene>
    <name evidence="2" type="ORF">NDU88_009418</name>
</gene>
<evidence type="ECO:0000313" key="2">
    <source>
        <dbReference type="EMBL" id="KAJ1121305.1"/>
    </source>
</evidence>
<name>A0AAV7NZ07_PLEWA</name>
<proteinExistence type="predicted"/>
<keyword evidence="3" id="KW-1185">Reference proteome</keyword>
<dbReference type="EMBL" id="JANPWB010000012">
    <property type="protein sequence ID" value="KAJ1121305.1"/>
    <property type="molecule type" value="Genomic_DNA"/>
</dbReference>
<dbReference type="AlphaFoldDB" id="A0AAV7NZ07"/>
<accession>A0AAV7NZ07</accession>
<dbReference type="Proteomes" id="UP001066276">
    <property type="component" value="Chromosome 8"/>
</dbReference>
<feature type="region of interest" description="Disordered" evidence="1">
    <location>
        <begin position="60"/>
        <end position="97"/>
    </location>
</feature>
<evidence type="ECO:0000256" key="1">
    <source>
        <dbReference type="SAM" id="MobiDB-lite"/>
    </source>
</evidence>
<reference evidence="2" key="1">
    <citation type="journal article" date="2022" name="bioRxiv">
        <title>Sequencing and chromosome-scale assembly of the giantPleurodeles waltlgenome.</title>
        <authorList>
            <person name="Brown T."/>
            <person name="Elewa A."/>
            <person name="Iarovenko S."/>
            <person name="Subramanian E."/>
            <person name="Araus A.J."/>
            <person name="Petzold A."/>
            <person name="Susuki M."/>
            <person name="Suzuki K.-i.T."/>
            <person name="Hayashi T."/>
            <person name="Toyoda A."/>
            <person name="Oliveira C."/>
            <person name="Osipova E."/>
            <person name="Leigh N.D."/>
            <person name="Simon A."/>
            <person name="Yun M.H."/>
        </authorList>
    </citation>
    <scope>NUCLEOTIDE SEQUENCE</scope>
    <source>
        <strain evidence="2">20211129_DDA</strain>
        <tissue evidence="2">Liver</tissue>
    </source>
</reference>
<protein>
    <submittedName>
        <fullName evidence="2">Uncharacterized protein</fullName>
    </submittedName>
</protein>
<organism evidence="2 3">
    <name type="scientific">Pleurodeles waltl</name>
    <name type="common">Iberian ribbed newt</name>
    <dbReference type="NCBI Taxonomy" id="8319"/>
    <lineage>
        <taxon>Eukaryota</taxon>
        <taxon>Metazoa</taxon>
        <taxon>Chordata</taxon>
        <taxon>Craniata</taxon>
        <taxon>Vertebrata</taxon>
        <taxon>Euteleostomi</taxon>
        <taxon>Amphibia</taxon>
        <taxon>Batrachia</taxon>
        <taxon>Caudata</taxon>
        <taxon>Salamandroidea</taxon>
        <taxon>Salamandridae</taxon>
        <taxon>Pleurodelinae</taxon>
        <taxon>Pleurodeles</taxon>
    </lineage>
</organism>
<comment type="caution">
    <text evidence="2">The sequence shown here is derived from an EMBL/GenBank/DDBJ whole genome shotgun (WGS) entry which is preliminary data.</text>
</comment>
<evidence type="ECO:0000313" key="3">
    <source>
        <dbReference type="Proteomes" id="UP001066276"/>
    </source>
</evidence>
<sequence>MAARIGPPIMPRTVAPIDRSSVPDGGGGKEAGRDWCRNPACGSLSMPEGAAVAAIEEGSPGCRGSFPRAPGTGRRRGLSAEVTAPGPEAGFVSHERR</sequence>